<accession>A0A3G4ZZQ4</accession>
<feature type="transmembrane region" description="Helical" evidence="3">
    <location>
        <begin position="64"/>
        <end position="84"/>
    </location>
</feature>
<reference evidence="5" key="1">
    <citation type="submission" date="2018-10" db="EMBL/GenBank/DDBJ databases">
        <title>Hidden diversity of soil giant viruses.</title>
        <authorList>
            <person name="Schulz F."/>
            <person name="Alteio L."/>
            <person name="Goudeau D."/>
            <person name="Ryan E.M."/>
            <person name="Malmstrom R.R."/>
            <person name="Blanchard J."/>
            <person name="Woyke T."/>
        </authorList>
    </citation>
    <scope>NUCLEOTIDE SEQUENCE</scope>
    <source>
        <strain evidence="5">GAV1</strain>
    </source>
</reference>
<evidence type="ECO:0000313" key="5">
    <source>
        <dbReference type="EMBL" id="AYV80350.1"/>
    </source>
</evidence>
<keyword evidence="3" id="KW-1133">Transmembrane helix</keyword>
<dbReference type="Pfam" id="PF00004">
    <property type="entry name" value="AAA"/>
    <property type="match status" value="1"/>
</dbReference>
<keyword evidence="3" id="KW-0812">Transmembrane</keyword>
<evidence type="ECO:0000256" key="1">
    <source>
        <dbReference type="ARBA" id="ARBA00007448"/>
    </source>
</evidence>
<dbReference type="EMBL" id="MK072234">
    <property type="protein sequence ID" value="AYV80350.1"/>
    <property type="molecule type" value="Genomic_DNA"/>
</dbReference>
<feature type="compositionally biased region" description="Basic and acidic residues" evidence="2">
    <location>
        <begin position="419"/>
        <end position="429"/>
    </location>
</feature>
<dbReference type="SMART" id="SM00382">
    <property type="entry name" value="AAA"/>
    <property type="match status" value="1"/>
</dbReference>
<evidence type="ECO:0000259" key="4">
    <source>
        <dbReference type="SMART" id="SM00382"/>
    </source>
</evidence>
<name>A0A3G4ZZQ4_9VIRU</name>
<feature type="region of interest" description="Disordered" evidence="2">
    <location>
        <begin position="402"/>
        <end position="429"/>
    </location>
</feature>
<keyword evidence="3" id="KW-0472">Membrane</keyword>
<organism evidence="5">
    <name type="scientific">Gaeavirus sp</name>
    <dbReference type="NCBI Taxonomy" id="2487767"/>
    <lineage>
        <taxon>Viruses</taxon>
        <taxon>Varidnaviria</taxon>
        <taxon>Bamfordvirae</taxon>
        <taxon>Nucleocytoviricota</taxon>
        <taxon>Megaviricetes</taxon>
        <taxon>Imitervirales</taxon>
        <taxon>Mimiviridae</taxon>
        <taxon>Klosneuvirinae</taxon>
    </lineage>
</organism>
<protein>
    <submittedName>
        <fullName evidence="5">AAA family ATPase</fullName>
    </submittedName>
</protein>
<dbReference type="PANTHER" id="PTHR23070">
    <property type="entry name" value="BCS1 AAA-TYPE ATPASE"/>
    <property type="match status" value="1"/>
</dbReference>
<feature type="domain" description="AAA+ ATPase" evidence="4">
    <location>
        <begin position="323"/>
        <end position="484"/>
    </location>
</feature>
<dbReference type="GO" id="GO:0005524">
    <property type="term" value="F:ATP binding"/>
    <property type="evidence" value="ECO:0007669"/>
    <property type="project" value="InterPro"/>
</dbReference>
<dbReference type="InterPro" id="IPR003960">
    <property type="entry name" value="ATPase_AAA_CS"/>
</dbReference>
<sequence length="694" mass="79802">MTTSLQVDPYASGGITSALNPTIPYGSGTTSMHGFQSMMQMQMMNKIINGLGFLKTSDPMLDGLINVIISTMLIGFISVLMSHFNTFIEQFKTLSTKSSQLAAHTAFNLNILFQKYILGRNISKKILRNVDIPYISDTRQINELYKAVFWFLTNDSEIDYLHEPYLQYYYDKKITIETREYVKKNLQIHKILSQQQTKTIKFKNHEIKYSLRTELITVYTDKDRKRENFKVNLSTVIDSCEQTDILDEFCQHCLTEYINNLTSSTWEQQIYINSGSEWKNSPSTNSRKLDTVILKKGLKDKIKNDLQLFLNSEDWYKERDIPYTRGYLFYGYPGTGKTSMIKGMSLHCKRHIHYLLLNEIRSDTELFELLKKINYKETVLVIEDIDAMTEIIKSRDKTDEEQAAAKLKQDKKDKKDKKNKNDESRIRKEQQTTLTLSGLLNGIDGVFSCHGRILIMTTNHPEVLDTALIRPGRIDSKFLFDNCNKEQIKGLYEMFFSSPINNAQLDNIEDVLYSPAHITSVFLRYRNEPHNALLNLNAIETKIVITPLIKSSKSKTNILNDNVINNSTNTMNCNALESAMNNPRTDKTNPTNTIDRNALELAMNNSRSNNTNTGMLNNSSVMEGSDFDFELFLKTQGITTSKMNSDQPANFRVLKLTHDQLNKLDPTIQENTEESKASDLQTQFFESFNETLSE</sequence>
<dbReference type="InterPro" id="IPR003593">
    <property type="entry name" value="AAA+_ATPase"/>
</dbReference>
<evidence type="ECO:0000256" key="2">
    <source>
        <dbReference type="SAM" id="MobiDB-lite"/>
    </source>
</evidence>
<dbReference type="Gene3D" id="3.40.50.300">
    <property type="entry name" value="P-loop containing nucleotide triphosphate hydrolases"/>
    <property type="match status" value="1"/>
</dbReference>
<comment type="similarity">
    <text evidence="1">Belongs to the AAA ATPase family. BCS1 subfamily.</text>
</comment>
<dbReference type="SUPFAM" id="SSF52540">
    <property type="entry name" value="P-loop containing nucleoside triphosphate hydrolases"/>
    <property type="match status" value="1"/>
</dbReference>
<dbReference type="PROSITE" id="PS00674">
    <property type="entry name" value="AAA"/>
    <property type="match status" value="1"/>
</dbReference>
<dbReference type="InterPro" id="IPR027417">
    <property type="entry name" value="P-loop_NTPase"/>
</dbReference>
<proteinExistence type="inferred from homology"/>
<evidence type="ECO:0000256" key="3">
    <source>
        <dbReference type="SAM" id="Phobius"/>
    </source>
</evidence>
<dbReference type="GO" id="GO:0016887">
    <property type="term" value="F:ATP hydrolysis activity"/>
    <property type="evidence" value="ECO:0007669"/>
    <property type="project" value="InterPro"/>
</dbReference>
<gene>
    <name evidence="5" type="ORF">Gaeavirus36_3</name>
</gene>
<dbReference type="InterPro" id="IPR050747">
    <property type="entry name" value="Mitochondrial_chaperone_BCS1"/>
</dbReference>
<dbReference type="InterPro" id="IPR003959">
    <property type="entry name" value="ATPase_AAA_core"/>
</dbReference>